<name>A0A6N2NAQ2_SALVM</name>
<evidence type="ECO:0000313" key="1">
    <source>
        <dbReference type="EMBL" id="VFU62792.1"/>
    </source>
</evidence>
<reference evidence="1" key="1">
    <citation type="submission" date="2019-03" db="EMBL/GenBank/DDBJ databases">
        <authorList>
            <person name="Mank J."/>
            <person name="Almeida P."/>
        </authorList>
    </citation>
    <scope>NUCLEOTIDE SEQUENCE</scope>
    <source>
        <strain evidence="1">78183</strain>
    </source>
</reference>
<proteinExistence type="predicted"/>
<sequence length="179" mass="20250">MELDFLIGYGIQFFSHIFQLTRHFQSKNQWIMTKRKEGSKSVFETSLQPVPLSFNGKLIQYIINIISCILEVAEPHLDSLVLPLLHLCILEHSLNATVHIYNVNGREGGRFPGKTKMDRNPLHETQATNFMSRTTSLGSGYEAMHCHRATSLASGYQSMSRTSIDRNKLCHGNSHAAFV</sequence>
<gene>
    <name evidence="1" type="ORF">SVIM_LOCUS475254</name>
</gene>
<dbReference type="AlphaFoldDB" id="A0A6N2NAQ2"/>
<accession>A0A6N2NAQ2</accession>
<organism evidence="1">
    <name type="scientific">Salix viminalis</name>
    <name type="common">Common osier</name>
    <name type="synonym">Basket willow</name>
    <dbReference type="NCBI Taxonomy" id="40686"/>
    <lineage>
        <taxon>Eukaryota</taxon>
        <taxon>Viridiplantae</taxon>
        <taxon>Streptophyta</taxon>
        <taxon>Embryophyta</taxon>
        <taxon>Tracheophyta</taxon>
        <taxon>Spermatophyta</taxon>
        <taxon>Magnoliopsida</taxon>
        <taxon>eudicotyledons</taxon>
        <taxon>Gunneridae</taxon>
        <taxon>Pentapetalae</taxon>
        <taxon>rosids</taxon>
        <taxon>fabids</taxon>
        <taxon>Malpighiales</taxon>
        <taxon>Salicaceae</taxon>
        <taxon>Saliceae</taxon>
        <taxon>Salix</taxon>
    </lineage>
</organism>
<protein>
    <submittedName>
        <fullName evidence="1">Uncharacterized protein</fullName>
    </submittedName>
</protein>
<dbReference type="EMBL" id="CAADRP010002163">
    <property type="protein sequence ID" value="VFU62792.1"/>
    <property type="molecule type" value="Genomic_DNA"/>
</dbReference>